<dbReference type="SUPFAM" id="SSF50249">
    <property type="entry name" value="Nucleic acid-binding proteins"/>
    <property type="match status" value="1"/>
</dbReference>
<dbReference type="Pfam" id="PF07497">
    <property type="entry name" value="Rho_RNA_bind"/>
    <property type="match status" value="1"/>
</dbReference>
<proteinExistence type="inferred from homology"/>
<dbReference type="NCBIfam" id="NF006886">
    <property type="entry name" value="PRK09376.1"/>
    <property type="match status" value="1"/>
</dbReference>
<evidence type="ECO:0000256" key="2">
    <source>
        <dbReference type="ARBA" id="ARBA00022741"/>
    </source>
</evidence>
<organism evidence="14 15">
    <name type="scientific">Actinomadura rayongensis</name>
    <dbReference type="NCBI Taxonomy" id="1429076"/>
    <lineage>
        <taxon>Bacteria</taxon>
        <taxon>Bacillati</taxon>
        <taxon>Actinomycetota</taxon>
        <taxon>Actinomycetes</taxon>
        <taxon>Streptosporangiales</taxon>
        <taxon>Thermomonosporaceae</taxon>
        <taxon>Actinomadura</taxon>
    </lineage>
</organism>
<keyword evidence="15" id="KW-1185">Reference proteome</keyword>
<dbReference type="GO" id="GO:0006353">
    <property type="term" value="P:DNA-templated transcription termination"/>
    <property type="evidence" value="ECO:0007669"/>
    <property type="project" value="UniProtKB-UniRule"/>
</dbReference>
<keyword evidence="4 9" id="KW-0347">Helicase</keyword>
<dbReference type="GO" id="GO:0004386">
    <property type="term" value="F:helicase activity"/>
    <property type="evidence" value="ECO:0007669"/>
    <property type="project" value="UniProtKB-UniRule"/>
</dbReference>
<evidence type="ECO:0000259" key="13">
    <source>
        <dbReference type="PROSITE" id="PS51856"/>
    </source>
</evidence>
<dbReference type="InterPro" id="IPR027417">
    <property type="entry name" value="P-loop_NTPase"/>
</dbReference>
<evidence type="ECO:0000313" key="14">
    <source>
        <dbReference type="EMBL" id="MXQ65198.1"/>
    </source>
</evidence>
<feature type="region of interest" description="Disordered" evidence="12">
    <location>
        <begin position="1"/>
        <end position="57"/>
    </location>
</feature>
<dbReference type="SMART" id="SM00357">
    <property type="entry name" value="CSP"/>
    <property type="match status" value="1"/>
</dbReference>
<keyword evidence="8 9" id="KW-0804">Transcription</keyword>
<feature type="binding site" evidence="9">
    <location>
        <begin position="184"/>
        <end position="189"/>
    </location>
    <ligand>
        <name>ATP</name>
        <dbReference type="ChEBI" id="CHEBI:30616"/>
    </ligand>
</feature>
<feature type="domain" description="Rho RNA-BD" evidence="13">
    <location>
        <begin position="58"/>
        <end position="131"/>
    </location>
</feature>
<feature type="binding site" evidence="9">
    <location>
        <position position="215"/>
    </location>
    <ligand>
        <name>ATP</name>
        <dbReference type="ChEBI" id="CHEBI:30616"/>
    </ligand>
</feature>
<dbReference type="PROSITE" id="PS51856">
    <property type="entry name" value="RHO_RNA_BD"/>
    <property type="match status" value="1"/>
</dbReference>
<dbReference type="NCBIfam" id="TIGR00767">
    <property type="entry name" value="rho"/>
    <property type="match status" value="1"/>
</dbReference>
<comment type="similarity">
    <text evidence="9 11">Belongs to the Rho family.</text>
</comment>
<evidence type="ECO:0000256" key="6">
    <source>
        <dbReference type="ARBA" id="ARBA00022884"/>
    </source>
</evidence>
<evidence type="ECO:0000256" key="4">
    <source>
        <dbReference type="ARBA" id="ARBA00022806"/>
    </source>
</evidence>
<evidence type="ECO:0000256" key="3">
    <source>
        <dbReference type="ARBA" id="ARBA00022801"/>
    </source>
</evidence>
<dbReference type="GO" id="GO:0003723">
    <property type="term" value="F:RNA binding"/>
    <property type="evidence" value="ECO:0007669"/>
    <property type="project" value="UniProtKB-UniRule"/>
</dbReference>
<dbReference type="InterPro" id="IPR041703">
    <property type="entry name" value="Rho_factor_ATP-bd"/>
</dbReference>
<comment type="caution">
    <text evidence="14">The sequence shown here is derived from an EMBL/GenBank/DDBJ whole genome shotgun (WGS) entry which is preliminary data.</text>
</comment>
<keyword evidence="7 9" id="KW-0805">Transcription regulation</keyword>
<dbReference type="EC" id="3.6.4.-" evidence="9 10"/>
<keyword evidence="3 9" id="KW-0378">Hydrolase</keyword>
<dbReference type="InterPro" id="IPR004665">
    <property type="entry name" value="Term_rho"/>
</dbReference>
<comment type="function">
    <text evidence="9">Facilitates transcription termination by a mechanism that involves Rho binding to the nascent RNA, activation of Rho's RNA-dependent ATPase activity, and release of the mRNA from the DNA template.</text>
</comment>
<dbReference type="InterPro" id="IPR011113">
    <property type="entry name" value="Rho_RNA-bd"/>
</dbReference>
<evidence type="ECO:0000256" key="9">
    <source>
        <dbReference type="HAMAP-Rule" id="MF_01884"/>
    </source>
</evidence>
<name>A0A6I4W6L1_9ACTN</name>
<dbReference type="InterPro" id="IPR000194">
    <property type="entry name" value="ATPase_F1/V1/A1_a/bsu_nucl-bd"/>
</dbReference>
<evidence type="ECO:0000256" key="1">
    <source>
        <dbReference type="ARBA" id="ARBA00022472"/>
    </source>
</evidence>
<evidence type="ECO:0000256" key="11">
    <source>
        <dbReference type="PROSITE-ProRule" id="PRU01203"/>
    </source>
</evidence>
<dbReference type="InterPro" id="IPR012340">
    <property type="entry name" value="NA-bd_OB-fold"/>
</dbReference>
<dbReference type="Gene3D" id="3.40.50.300">
    <property type="entry name" value="P-loop containing nucleotide triphosphate hydrolases"/>
    <property type="match status" value="1"/>
</dbReference>
<accession>A0A6I4W6L1</accession>
<dbReference type="GO" id="GO:0008186">
    <property type="term" value="F:ATP-dependent activity, acting on RNA"/>
    <property type="evidence" value="ECO:0007669"/>
    <property type="project" value="UniProtKB-UniRule"/>
</dbReference>
<keyword evidence="5 9" id="KW-0067">ATP-binding</keyword>
<dbReference type="GO" id="GO:0016787">
    <property type="term" value="F:hydrolase activity"/>
    <property type="evidence" value="ECO:0007669"/>
    <property type="project" value="UniProtKB-KW"/>
</dbReference>
<keyword evidence="2 9" id="KW-0547">Nucleotide-binding</keyword>
<keyword evidence="1 9" id="KW-0806">Transcription termination</keyword>
<feature type="binding site" evidence="9">
    <location>
        <begin position="172"/>
        <end position="177"/>
    </location>
    <ligand>
        <name>ATP</name>
        <dbReference type="ChEBI" id="CHEBI:30616"/>
    </ligand>
</feature>
<keyword evidence="6 9" id="KW-0694">RNA-binding</keyword>
<dbReference type="InterPro" id="IPR003593">
    <property type="entry name" value="AAA+_ATPase"/>
</dbReference>
<dbReference type="AlphaFoldDB" id="A0A6I4W6L1"/>
<dbReference type="EMBL" id="WUTW01000002">
    <property type="protein sequence ID" value="MXQ65198.1"/>
    <property type="molecule type" value="Genomic_DNA"/>
</dbReference>
<evidence type="ECO:0000313" key="15">
    <source>
        <dbReference type="Proteomes" id="UP000431901"/>
    </source>
</evidence>
<sequence>MREGIREGRETPFPPEKGPSLPSTISPERTVSARRDLPAQVPRQTARPAASSGDADPVVPFTGILSVHDKHAFVRTSGYLPGPDDVYVSLAQVKAAHLRPGDAVAGTARPPRGNREKVNALVDVTTVNGLPAREAANRPEFGSLTPLFPNERLRLDTGPLATRVIDLMAPIGKGQRGLIVSPPKVGKTMILQSLAAAITLAEPDVHLMVVLIDERPEEVTDMRRTVDGEVIHSTFDRPAEEHTALAELAVERAKRLVEQGHDVVMLLDSITRLGRAYNLAAPSSSRILAGGVATTALYPPKKFFGAARNIENGGSLTILATALVETGSRMDEVFFEEFKGTGNMELKLDRSLADRRVFPAVDLEASGTRREELLMTPEELALNWRLRRALSGLDRQQAVEQLLEKMKGTKSNAEFLLRVQQTT</sequence>
<dbReference type="OrthoDB" id="9805197at2"/>
<dbReference type="PANTHER" id="PTHR46425:SF1">
    <property type="entry name" value="TRANSCRIPTION TERMINATION FACTOR RHO"/>
    <property type="match status" value="1"/>
</dbReference>
<dbReference type="InterPro" id="IPR011129">
    <property type="entry name" value="CSD"/>
</dbReference>
<comment type="caution">
    <text evidence="9">Lacks conserved residue(s) required for the propagation of feature annotation.</text>
</comment>
<dbReference type="HAMAP" id="MF_01884">
    <property type="entry name" value="Rho"/>
    <property type="match status" value="1"/>
</dbReference>
<dbReference type="Pfam" id="PF00006">
    <property type="entry name" value="ATP-synt_ab"/>
    <property type="match status" value="1"/>
</dbReference>
<dbReference type="SMART" id="SM00382">
    <property type="entry name" value="AAA"/>
    <property type="match status" value="1"/>
</dbReference>
<feature type="compositionally biased region" description="Basic and acidic residues" evidence="12">
    <location>
        <begin position="1"/>
        <end position="10"/>
    </location>
</feature>
<dbReference type="CDD" id="cd01128">
    <property type="entry name" value="rho_factor_C"/>
    <property type="match status" value="1"/>
</dbReference>
<gene>
    <name evidence="9" type="primary">rho</name>
    <name evidence="14" type="ORF">GQ466_14245</name>
</gene>
<comment type="subunit">
    <text evidence="9">Homohexamer. The homohexamer assembles into an open ring structure.</text>
</comment>
<evidence type="ECO:0000256" key="12">
    <source>
        <dbReference type="SAM" id="MobiDB-lite"/>
    </source>
</evidence>
<reference evidence="14 15" key="1">
    <citation type="submission" date="2019-12" db="EMBL/GenBank/DDBJ databases">
        <title>Nocardia macrotermitis sp. nov. and Nocardia aurantia sp. nov., isolated from the gut of the fungus growing-termite Macrotermes natalensis.</title>
        <authorList>
            <person name="Christine B."/>
            <person name="Rene B."/>
        </authorList>
    </citation>
    <scope>NUCLEOTIDE SEQUENCE [LARGE SCALE GENOMIC DNA]</scope>
    <source>
        <strain evidence="14 15">DSM 102126</strain>
    </source>
</reference>
<protein>
    <recommendedName>
        <fullName evidence="9 10">Transcription termination factor Rho</fullName>
        <ecNumber evidence="9 10">3.6.4.-</ecNumber>
    </recommendedName>
    <alternativeName>
        <fullName evidence="9">ATP-dependent helicase Rho</fullName>
    </alternativeName>
</protein>
<evidence type="ECO:0000256" key="8">
    <source>
        <dbReference type="ARBA" id="ARBA00023163"/>
    </source>
</evidence>
<dbReference type="SUPFAM" id="SSF52540">
    <property type="entry name" value="P-loop containing nucleoside triphosphate hydrolases"/>
    <property type="match status" value="1"/>
</dbReference>
<evidence type="ECO:0000256" key="7">
    <source>
        <dbReference type="ARBA" id="ARBA00023015"/>
    </source>
</evidence>
<dbReference type="PANTHER" id="PTHR46425">
    <property type="entry name" value="TRANSCRIPTION TERMINATION FACTOR RHO"/>
    <property type="match status" value="1"/>
</dbReference>
<evidence type="ECO:0000256" key="10">
    <source>
        <dbReference type="NCBIfam" id="TIGR00767"/>
    </source>
</evidence>
<evidence type="ECO:0000256" key="5">
    <source>
        <dbReference type="ARBA" id="ARBA00022840"/>
    </source>
</evidence>
<dbReference type="Gene3D" id="2.40.50.140">
    <property type="entry name" value="Nucleic acid-binding proteins"/>
    <property type="match status" value="1"/>
</dbReference>
<dbReference type="GO" id="GO:0005524">
    <property type="term" value="F:ATP binding"/>
    <property type="evidence" value="ECO:0007669"/>
    <property type="project" value="UniProtKB-UniRule"/>
</dbReference>
<dbReference type="Proteomes" id="UP000431901">
    <property type="component" value="Unassembled WGS sequence"/>
</dbReference>